<evidence type="ECO:0000313" key="2">
    <source>
        <dbReference type="EMBL" id="MQM09424.1"/>
    </source>
</evidence>
<accession>A0A843WZ93</accession>
<dbReference type="AlphaFoldDB" id="A0A843WZ93"/>
<organism evidence="2 3">
    <name type="scientific">Colocasia esculenta</name>
    <name type="common">Wild taro</name>
    <name type="synonym">Arum esculentum</name>
    <dbReference type="NCBI Taxonomy" id="4460"/>
    <lineage>
        <taxon>Eukaryota</taxon>
        <taxon>Viridiplantae</taxon>
        <taxon>Streptophyta</taxon>
        <taxon>Embryophyta</taxon>
        <taxon>Tracheophyta</taxon>
        <taxon>Spermatophyta</taxon>
        <taxon>Magnoliopsida</taxon>
        <taxon>Liliopsida</taxon>
        <taxon>Araceae</taxon>
        <taxon>Aroideae</taxon>
        <taxon>Colocasieae</taxon>
        <taxon>Colocasia</taxon>
    </lineage>
</organism>
<feature type="region of interest" description="Disordered" evidence="1">
    <location>
        <begin position="27"/>
        <end position="66"/>
    </location>
</feature>
<keyword evidence="3" id="KW-1185">Reference proteome</keyword>
<comment type="caution">
    <text evidence="2">The sequence shown here is derived from an EMBL/GenBank/DDBJ whole genome shotgun (WGS) entry which is preliminary data.</text>
</comment>
<protein>
    <submittedName>
        <fullName evidence="2">Uncharacterized protein</fullName>
    </submittedName>
</protein>
<proteinExistence type="predicted"/>
<feature type="compositionally biased region" description="Basic and acidic residues" evidence="1">
    <location>
        <begin position="44"/>
        <end position="53"/>
    </location>
</feature>
<dbReference type="Proteomes" id="UP000652761">
    <property type="component" value="Unassembled WGS sequence"/>
</dbReference>
<evidence type="ECO:0000313" key="3">
    <source>
        <dbReference type="Proteomes" id="UP000652761"/>
    </source>
</evidence>
<name>A0A843WZ93_COLES</name>
<evidence type="ECO:0000256" key="1">
    <source>
        <dbReference type="SAM" id="MobiDB-lite"/>
    </source>
</evidence>
<sequence length="66" mass="7266">MSPREPEDAMGRGYVVFKKVTYPLSQSQAEPDIDAIRTTSRQSPCRDPEDGAKGPRGPGCYISYTT</sequence>
<reference evidence="2" key="1">
    <citation type="submission" date="2017-07" db="EMBL/GenBank/DDBJ databases">
        <title>Taro Niue Genome Assembly and Annotation.</title>
        <authorList>
            <person name="Atibalentja N."/>
            <person name="Keating K."/>
            <person name="Fields C.J."/>
        </authorList>
    </citation>
    <scope>NUCLEOTIDE SEQUENCE</scope>
    <source>
        <strain evidence="2">Niue_2</strain>
        <tissue evidence="2">Leaf</tissue>
    </source>
</reference>
<dbReference type="EMBL" id="NMUH01004372">
    <property type="protein sequence ID" value="MQM09424.1"/>
    <property type="molecule type" value="Genomic_DNA"/>
</dbReference>
<gene>
    <name evidence="2" type="ORF">Taro_042295</name>
</gene>